<evidence type="ECO:0000313" key="4">
    <source>
        <dbReference type="Proteomes" id="UP001469365"/>
    </source>
</evidence>
<feature type="transmembrane region" description="Helical" evidence="1">
    <location>
        <begin position="54"/>
        <end position="71"/>
    </location>
</feature>
<dbReference type="EMBL" id="JBBPCC010000012">
    <property type="protein sequence ID" value="MEK8130021.1"/>
    <property type="molecule type" value="Genomic_DNA"/>
</dbReference>
<comment type="caution">
    <text evidence="3">The sequence shown here is derived from an EMBL/GenBank/DDBJ whole genome shotgun (WGS) entry which is preliminary data.</text>
</comment>
<accession>A0ABU9DP65</accession>
<proteinExistence type="predicted"/>
<keyword evidence="4" id="KW-1185">Reference proteome</keyword>
<dbReference type="Proteomes" id="UP001469365">
    <property type="component" value="Unassembled WGS sequence"/>
</dbReference>
<evidence type="ECO:0000313" key="3">
    <source>
        <dbReference type="EMBL" id="MEK8130021.1"/>
    </source>
</evidence>
<keyword evidence="1" id="KW-1133">Transmembrane helix</keyword>
<evidence type="ECO:0000259" key="2">
    <source>
        <dbReference type="Pfam" id="PF20016"/>
    </source>
</evidence>
<feature type="transmembrane region" description="Helical" evidence="1">
    <location>
        <begin position="20"/>
        <end position="38"/>
    </location>
</feature>
<keyword evidence="1" id="KW-0812">Transmembrane</keyword>
<gene>
    <name evidence="3" type="ORF">WMW72_19125</name>
</gene>
<protein>
    <submittedName>
        <fullName evidence="3">Macro domain-containing protein</fullName>
    </submittedName>
</protein>
<sequence>MYLKLKAFCSLHSWRHSLTVRVFLGYWLAVFSIIWTFTEFTGYFFTINNSPVKPSVWLVLGLGVVIAAWMSRPRLTRTILLPEKDIQLQVTVDDMFRLDDASLIIPSNCCFTHDHIDGDAIITQFRSRFFSTAAQLDQAIAEALRSVPAEDRVLNGRQVNQYPIGTVAQIPLPGPVGRFAYLVASAELNEHGRGIPQLGDLKSALNSLWTHIGERGNTRPLAVPVLGSGRQRLTPNRLQLIALIMQSFLSSSQHRKFTGRLTVVIHPRAYLSHSYNLDEVETYMKCLVKFNISVNHAE</sequence>
<organism evidence="3 4">
    <name type="scientific">Paenibacillus filicis</name>
    <dbReference type="NCBI Taxonomy" id="669464"/>
    <lineage>
        <taxon>Bacteria</taxon>
        <taxon>Bacillati</taxon>
        <taxon>Bacillota</taxon>
        <taxon>Bacilli</taxon>
        <taxon>Bacillales</taxon>
        <taxon>Paenibacillaceae</taxon>
        <taxon>Paenibacillus</taxon>
    </lineage>
</organism>
<name>A0ABU9DP65_9BACL</name>
<dbReference type="Pfam" id="PF20016">
    <property type="entry name" value="ThsA_Macro"/>
    <property type="match status" value="1"/>
</dbReference>
<reference evidence="3 4" key="1">
    <citation type="submission" date="2024-04" db="EMBL/GenBank/DDBJ databases">
        <title>draft genome sequnece of Paenibacillus filicis.</title>
        <authorList>
            <person name="Kim D.-U."/>
        </authorList>
    </citation>
    <scope>NUCLEOTIDE SEQUENCE [LARGE SCALE GENOMIC DNA]</scope>
    <source>
        <strain evidence="3 4">KACC14197</strain>
    </source>
</reference>
<dbReference type="InterPro" id="IPR045535">
    <property type="entry name" value="ThsA_Macro"/>
</dbReference>
<feature type="domain" description="Thoeris protein ThsA Macro" evidence="2">
    <location>
        <begin position="89"/>
        <end position="266"/>
    </location>
</feature>
<evidence type="ECO:0000256" key="1">
    <source>
        <dbReference type="SAM" id="Phobius"/>
    </source>
</evidence>
<keyword evidence="1" id="KW-0472">Membrane</keyword>